<keyword evidence="3" id="KW-0547">Nucleotide-binding</keyword>
<dbReference type="PROSITE" id="PS00627">
    <property type="entry name" value="GHMP_KINASES_ATP"/>
    <property type="match status" value="1"/>
</dbReference>
<gene>
    <name evidence="10" type="ORF">SAMN02910418_00819</name>
</gene>
<dbReference type="Pfam" id="PF10509">
    <property type="entry name" value="GalKase_gal_bdg"/>
    <property type="match status" value="1"/>
</dbReference>
<dbReference type="GO" id="GO:0005829">
    <property type="term" value="C:cytosol"/>
    <property type="evidence" value="ECO:0007669"/>
    <property type="project" value="TreeGrafter"/>
</dbReference>
<reference evidence="11" key="1">
    <citation type="submission" date="2016-10" db="EMBL/GenBank/DDBJ databases">
        <authorList>
            <person name="Varghese N."/>
            <person name="Submissions S."/>
        </authorList>
    </citation>
    <scope>NUCLEOTIDE SEQUENCE [LARGE SCALE GENOMIC DNA]</scope>
    <source>
        <strain evidence="11">KPR-1</strain>
    </source>
</reference>
<dbReference type="InterPro" id="IPR014721">
    <property type="entry name" value="Ribsml_uS5_D2-typ_fold_subgr"/>
</dbReference>
<dbReference type="Proteomes" id="UP000199288">
    <property type="component" value="Unassembled WGS sequence"/>
</dbReference>
<dbReference type="InterPro" id="IPR020568">
    <property type="entry name" value="Ribosomal_Su5_D2-typ_SF"/>
</dbReference>
<evidence type="ECO:0000313" key="10">
    <source>
        <dbReference type="EMBL" id="SEA05053.1"/>
    </source>
</evidence>
<keyword evidence="5" id="KW-0067">ATP-binding</keyword>
<dbReference type="GO" id="GO:0005524">
    <property type="term" value="F:ATP binding"/>
    <property type="evidence" value="ECO:0007669"/>
    <property type="project" value="UniProtKB-KW"/>
</dbReference>
<name>A0A1H3Y0E8_9ACTO</name>
<dbReference type="SUPFAM" id="SSF54211">
    <property type="entry name" value="Ribosomal protein S5 domain 2-like"/>
    <property type="match status" value="1"/>
</dbReference>
<evidence type="ECO:0000259" key="8">
    <source>
        <dbReference type="Pfam" id="PF08544"/>
    </source>
</evidence>
<keyword evidence="11" id="KW-1185">Reference proteome</keyword>
<evidence type="ECO:0000256" key="6">
    <source>
        <dbReference type="ARBA" id="ARBA00023144"/>
    </source>
</evidence>
<dbReference type="SUPFAM" id="SSF55060">
    <property type="entry name" value="GHMP Kinase, C-terminal domain"/>
    <property type="match status" value="1"/>
</dbReference>
<keyword evidence="6" id="KW-0299">Galactose metabolism</keyword>
<dbReference type="InterPro" id="IPR019539">
    <property type="entry name" value="GalKase_N"/>
</dbReference>
<dbReference type="Gene3D" id="3.30.230.10">
    <property type="match status" value="1"/>
</dbReference>
<dbReference type="Pfam" id="PF08544">
    <property type="entry name" value="GHMP_kinases_C"/>
    <property type="match status" value="1"/>
</dbReference>
<evidence type="ECO:0000259" key="7">
    <source>
        <dbReference type="Pfam" id="PF00288"/>
    </source>
</evidence>
<proteinExistence type="inferred from homology"/>
<dbReference type="PRINTS" id="PR00473">
    <property type="entry name" value="GALCTOKINASE"/>
</dbReference>
<feature type="domain" description="GHMP kinase C-terminal" evidence="8">
    <location>
        <begin position="296"/>
        <end position="372"/>
    </location>
</feature>
<feature type="domain" description="GHMP kinase N-terminal" evidence="7">
    <location>
        <begin position="79"/>
        <end position="128"/>
    </location>
</feature>
<keyword evidence="6" id="KW-0119">Carbohydrate metabolism</keyword>
<organism evidence="10 11">
    <name type="scientific">Bowdeniella nasicola</name>
    <dbReference type="NCBI Taxonomy" id="208480"/>
    <lineage>
        <taxon>Bacteria</taxon>
        <taxon>Bacillati</taxon>
        <taxon>Actinomycetota</taxon>
        <taxon>Actinomycetes</taxon>
        <taxon>Actinomycetales</taxon>
        <taxon>Actinomycetaceae</taxon>
        <taxon>Bowdeniella</taxon>
    </lineage>
</organism>
<dbReference type="EMBL" id="FNQV01000004">
    <property type="protein sequence ID" value="SEA05053.1"/>
    <property type="molecule type" value="Genomic_DNA"/>
</dbReference>
<sequence>MITSWFVPGRIEVLGKHTDYAGGRSLLAAADVGITFHARALSEPIVRITSRAVDDTVTLPLAIDQDVPRGHWAGYPAAVVSRLVANFPDAVSGAHITVDATLPLASGMSSSSAMIVGLARSLFDLSGIEDHPAFTSHIRTPEDLAMYLACVENGMSFGELAGHRGVGTFGGSEDHTAMLCAEADALVQYRFCPTLREAIIPFPADYSFVVAVSGVLAEKTGSAMELYNRAALSTSEIVRRWNRATGRKDVWLADAVRAGGDAHDQLRSLTSPDAYLRGRLEQFISESEDFVPRASAALAAGRISEFGRIIDTSQRWSEEGLGNQVPETVHLQRSARSLGAAAASAFGAGFGGSVWALVKTRDAEAFAAQWLADYQRSFPVPGQRATTLITRPGGRAHRIS</sequence>
<evidence type="ECO:0000259" key="9">
    <source>
        <dbReference type="Pfam" id="PF10509"/>
    </source>
</evidence>
<dbReference type="PRINTS" id="PR00959">
    <property type="entry name" value="MEVGALKINASE"/>
</dbReference>
<dbReference type="PANTHER" id="PTHR10457:SF7">
    <property type="entry name" value="GALACTOKINASE-RELATED"/>
    <property type="match status" value="1"/>
</dbReference>
<dbReference type="Pfam" id="PF00288">
    <property type="entry name" value="GHMP_kinases_N"/>
    <property type="match status" value="1"/>
</dbReference>
<evidence type="ECO:0000256" key="4">
    <source>
        <dbReference type="ARBA" id="ARBA00022777"/>
    </source>
</evidence>
<keyword evidence="2" id="KW-0808">Transferase</keyword>
<dbReference type="GO" id="GO:0006012">
    <property type="term" value="P:galactose metabolic process"/>
    <property type="evidence" value="ECO:0007669"/>
    <property type="project" value="UniProtKB-KW"/>
</dbReference>
<evidence type="ECO:0000256" key="5">
    <source>
        <dbReference type="ARBA" id="ARBA00022840"/>
    </source>
</evidence>
<dbReference type="InterPro" id="IPR036554">
    <property type="entry name" value="GHMP_kinase_C_sf"/>
</dbReference>
<evidence type="ECO:0000256" key="3">
    <source>
        <dbReference type="ARBA" id="ARBA00022741"/>
    </source>
</evidence>
<dbReference type="InterPro" id="IPR006206">
    <property type="entry name" value="Mevalonate/galactokinase"/>
</dbReference>
<evidence type="ECO:0000256" key="1">
    <source>
        <dbReference type="ARBA" id="ARBA00006566"/>
    </source>
</evidence>
<accession>A0A1H3Y0E8</accession>
<evidence type="ECO:0000256" key="2">
    <source>
        <dbReference type="ARBA" id="ARBA00022679"/>
    </source>
</evidence>
<dbReference type="InterPro" id="IPR006204">
    <property type="entry name" value="GHMP_kinase_N_dom"/>
</dbReference>
<dbReference type="PANTHER" id="PTHR10457">
    <property type="entry name" value="MEVALONATE KINASE/GALACTOKINASE"/>
    <property type="match status" value="1"/>
</dbReference>
<dbReference type="RefSeq" id="WP_222842368.1">
    <property type="nucleotide sequence ID" value="NZ_FNQV01000004.1"/>
</dbReference>
<protein>
    <submittedName>
        <fullName evidence="10">Galactokinase</fullName>
    </submittedName>
</protein>
<dbReference type="AlphaFoldDB" id="A0A1H3Y0E8"/>
<dbReference type="PIRSF" id="PIRSF000530">
    <property type="entry name" value="Galactokinase"/>
    <property type="match status" value="1"/>
</dbReference>
<feature type="domain" description="Galactokinase N-terminal" evidence="9">
    <location>
        <begin position="5"/>
        <end position="38"/>
    </location>
</feature>
<dbReference type="InterPro" id="IPR013750">
    <property type="entry name" value="GHMP_kinase_C_dom"/>
</dbReference>
<dbReference type="Gene3D" id="3.30.70.890">
    <property type="entry name" value="GHMP kinase, C-terminal domain"/>
    <property type="match status" value="1"/>
</dbReference>
<dbReference type="InterPro" id="IPR006203">
    <property type="entry name" value="GHMP_knse_ATP-bd_CS"/>
</dbReference>
<dbReference type="GO" id="GO:0004335">
    <property type="term" value="F:galactokinase activity"/>
    <property type="evidence" value="ECO:0007669"/>
    <property type="project" value="InterPro"/>
</dbReference>
<keyword evidence="4 10" id="KW-0418">Kinase</keyword>
<dbReference type="InterPro" id="IPR000705">
    <property type="entry name" value="Galactokinase"/>
</dbReference>
<evidence type="ECO:0000313" key="11">
    <source>
        <dbReference type="Proteomes" id="UP000199288"/>
    </source>
</evidence>
<comment type="similarity">
    <text evidence="1">Belongs to the GHMP kinase family. GalK subfamily.</text>
</comment>